<feature type="signal peptide" evidence="1">
    <location>
        <begin position="1"/>
        <end position="20"/>
    </location>
</feature>
<proteinExistence type="predicted"/>
<evidence type="ECO:0000313" key="2">
    <source>
        <dbReference type="EMBL" id="RFM29002.1"/>
    </source>
</evidence>
<comment type="caution">
    <text evidence="2">The sequence shown here is derived from an EMBL/GenBank/DDBJ whole genome shotgun (WGS) entry which is preliminary data.</text>
</comment>
<reference evidence="2 3" key="1">
    <citation type="submission" date="2018-08" db="EMBL/GenBank/DDBJ databases">
        <title>Chitinophagaceae sp. K23C18032701, a novel bacterium isolated from forest soil.</title>
        <authorList>
            <person name="Wang C."/>
        </authorList>
    </citation>
    <scope>NUCLEOTIDE SEQUENCE [LARGE SCALE GENOMIC DNA]</scope>
    <source>
        <strain evidence="2 3">K23C18032701</strain>
    </source>
</reference>
<evidence type="ECO:0000256" key="1">
    <source>
        <dbReference type="SAM" id="SignalP"/>
    </source>
</evidence>
<dbReference type="OrthoDB" id="9808374at2"/>
<dbReference type="EMBL" id="QTJU01000002">
    <property type="protein sequence ID" value="RFM29002.1"/>
    <property type="molecule type" value="Genomic_DNA"/>
</dbReference>
<dbReference type="AlphaFoldDB" id="A0A3E1NM69"/>
<keyword evidence="1" id="KW-0732">Signal</keyword>
<sequence length="183" mass="20099">MKRVLLLSLSLVLASASLFAQEKDKTAAPQEKKKPASPHEMVSQTIKGGTNVTIHYGSPSVKGRTIGTNLEPMNGKIWRAGADSATTFEVSKNVTIEGQSLPAGKYAFFVINNNDEWTLIFNKAWQTWGAYSYDKNKDQDALQVKVTGGKAKSFTEKLTYTIDKNGTVTMLWGDHAVTFHVKA</sequence>
<gene>
    <name evidence="2" type="ORF">DXN05_09570</name>
</gene>
<organism evidence="2 3">
    <name type="scientific">Deminuibacter soli</name>
    <dbReference type="NCBI Taxonomy" id="2291815"/>
    <lineage>
        <taxon>Bacteria</taxon>
        <taxon>Pseudomonadati</taxon>
        <taxon>Bacteroidota</taxon>
        <taxon>Chitinophagia</taxon>
        <taxon>Chitinophagales</taxon>
        <taxon>Chitinophagaceae</taxon>
        <taxon>Deminuibacter</taxon>
    </lineage>
</organism>
<evidence type="ECO:0000313" key="3">
    <source>
        <dbReference type="Proteomes" id="UP000261284"/>
    </source>
</evidence>
<dbReference type="Pfam" id="PF11138">
    <property type="entry name" value="DUF2911"/>
    <property type="match status" value="1"/>
</dbReference>
<dbReference type="InterPro" id="IPR021314">
    <property type="entry name" value="DUF2911"/>
</dbReference>
<dbReference type="RefSeq" id="WP_116846987.1">
    <property type="nucleotide sequence ID" value="NZ_QTJU01000002.1"/>
</dbReference>
<keyword evidence="3" id="KW-1185">Reference proteome</keyword>
<dbReference type="Proteomes" id="UP000261284">
    <property type="component" value="Unassembled WGS sequence"/>
</dbReference>
<accession>A0A3E1NM69</accession>
<feature type="chain" id="PRO_5017642622" evidence="1">
    <location>
        <begin position="21"/>
        <end position="183"/>
    </location>
</feature>
<protein>
    <submittedName>
        <fullName evidence="2">DUF2911 domain-containing protein</fullName>
    </submittedName>
</protein>
<name>A0A3E1NM69_9BACT</name>